<dbReference type="AlphaFoldDB" id="A0A6G1JS55"/>
<evidence type="ECO:0000313" key="2">
    <source>
        <dbReference type="EMBL" id="KAF2703449.1"/>
    </source>
</evidence>
<accession>A0A6G1JS55</accession>
<keyword evidence="1" id="KW-0472">Membrane</keyword>
<proteinExistence type="predicted"/>
<evidence type="ECO:0000256" key="1">
    <source>
        <dbReference type="SAM" id="Phobius"/>
    </source>
</evidence>
<keyword evidence="3" id="KW-1185">Reference proteome</keyword>
<protein>
    <submittedName>
        <fullName evidence="2">Uncharacterized protein</fullName>
    </submittedName>
</protein>
<keyword evidence="1" id="KW-0812">Transmembrane</keyword>
<gene>
    <name evidence="2" type="ORF">K504DRAFT_178424</name>
</gene>
<name>A0A6G1JS55_9PLEO</name>
<dbReference type="Proteomes" id="UP000799428">
    <property type="component" value="Unassembled WGS sequence"/>
</dbReference>
<evidence type="ECO:0000313" key="3">
    <source>
        <dbReference type="Proteomes" id="UP000799428"/>
    </source>
</evidence>
<reference evidence="2" key="1">
    <citation type="journal article" date="2020" name="Stud. Mycol.">
        <title>101 Dothideomycetes genomes: a test case for predicting lifestyles and emergence of pathogens.</title>
        <authorList>
            <person name="Haridas S."/>
            <person name="Albert R."/>
            <person name="Binder M."/>
            <person name="Bloem J."/>
            <person name="Labutti K."/>
            <person name="Salamov A."/>
            <person name="Andreopoulos B."/>
            <person name="Baker S."/>
            <person name="Barry K."/>
            <person name="Bills G."/>
            <person name="Bluhm B."/>
            <person name="Cannon C."/>
            <person name="Castanera R."/>
            <person name="Culley D."/>
            <person name="Daum C."/>
            <person name="Ezra D."/>
            <person name="Gonzalez J."/>
            <person name="Henrissat B."/>
            <person name="Kuo A."/>
            <person name="Liang C."/>
            <person name="Lipzen A."/>
            <person name="Lutzoni F."/>
            <person name="Magnuson J."/>
            <person name="Mondo S."/>
            <person name="Nolan M."/>
            <person name="Ohm R."/>
            <person name="Pangilinan J."/>
            <person name="Park H.-J."/>
            <person name="Ramirez L."/>
            <person name="Alfaro M."/>
            <person name="Sun H."/>
            <person name="Tritt A."/>
            <person name="Yoshinaga Y."/>
            <person name="Zwiers L.-H."/>
            <person name="Turgeon B."/>
            <person name="Goodwin S."/>
            <person name="Spatafora J."/>
            <person name="Crous P."/>
            <person name="Grigoriev I."/>
        </authorList>
    </citation>
    <scope>NUCLEOTIDE SEQUENCE</scope>
    <source>
        <strain evidence="2">CBS 279.74</strain>
    </source>
</reference>
<sequence length="85" mass="9811">MPFALVTELLYLGSPLMALMAFMAFYAPVISRVRAPRSELSAQDNIYYGYLHVLRRLRPDRARSISMHVGRCHTMRAPHDRPPRP</sequence>
<feature type="transmembrane region" description="Helical" evidence="1">
    <location>
        <begin position="12"/>
        <end position="30"/>
    </location>
</feature>
<dbReference type="EMBL" id="MU005787">
    <property type="protein sequence ID" value="KAF2703449.1"/>
    <property type="molecule type" value="Genomic_DNA"/>
</dbReference>
<keyword evidence="1" id="KW-1133">Transmembrane helix</keyword>
<organism evidence="2 3">
    <name type="scientific">Pleomassaria siparia CBS 279.74</name>
    <dbReference type="NCBI Taxonomy" id="1314801"/>
    <lineage>
        <taxon>Eukaryota</taxon>
        <taxon>Fungi</taxon>
        <taxon>Dikarya</taxon>
        <taxon>Ascomycota</taxon>
        <taxon>Pezizomycotina</taxon>
        <taxon>Dothideomycetes</taxon>
        <taxon>Pleosporomycetidae</taxon>
        <taxon>Pleosporales</taxon>
        <taxon>Pleomassariaceae</taxon>
        <taxon>Pleomassaria</taxon>
    </lineage>
</organism>